<dbReference type="Proteomes" id="UP000718821">
    <property type="component" value="Unassembled WGS sequence"/>
</dbReference>
<dbReference type="EMBL" id="JACLYU010000151">
    <property type="protein sequence ID" value="MBM6700577.1"/>
    <property type="molecule type" value="Genomic_DNA"/>
</dbReference>
<accession>A0A939B951</accession>
<name>A0A939B951_9BIFI</name>
<dbReference type="RefSeq" id="WP_204469872.1">
    <property type="nucleotide sequence ID" value="NZ_JACLYU010000151.1"/>
</dbReference>
<comment type="caution">
    <text evidence="1">The sequence shown here is derived from an EMBL/GenBank/DDBJ whole genome shotgun (WGS) entry which is preliminary data.</text>
</comment>
<evidence type="ECO:0000313" key="2">
    <source>
        <dbReference type="Proteomes" id="UP000718821"/>
    </source>
</evidence>
<evidence type="ECO:0000313" key="1">
    <source>
        <dbReference type="EMBL" id="MBM6700577.1"/>
    </source>
</evidence>
<feature type="non-terminal residue" evidence="1">
    <location>
        <position position="1"/>
    </location>
</feature>
<keyword evidence="2" id="KW-1185">Reference proteome</keyword>
<gene>
    <name evidence="1" type="ORF">H7U32_09865</name>
</gene>
<sequence>RLGLGKTHDADAVCIASLGNGSLPVQVPEPYEIKQFRRHNRAIIHSQRERTYKLGKETVAKNRKPRFEQKGHSLESFLESLSPVWRLDACQVMEVTKSTRYYNSEGRCMPGTVFYYKGHRYVMSGQISNGAYYRAVGCGKKNFPARDCRLVASGGLVYI</sequence>
<organism evidence="1 2">
    <name type="scientific">Bifidobacterium pullorum subsp. saeculare</name>
    <dbReference type="NCBI Taxonomy" id="78257"/>
    <lineage>
        <taxon>Bacteria</taxon>
        <taxon>Bacillati</taxon>
        <taxon>Actinomycetota</taxon>
        <taxon>Actinomycetes</taxon>
        <taxon>Bifidobacteriales</taxon>
        <taxon>Bifidobacteriaceae</taxon>
        <taxon>Bifidobacterium</taxon>
    </lineage>
</organism>
<dbReference type="AlphaFoldDB" id="A0A939B951"/>
<reference evidence="1" key="1">
    <citation type="submission" date="2020-08" db="EMBL/GenBank/DDBJ databases">
        <authorList>
            <person name="Cejkova D."/>
            <person name="Kubasova T."/>
            <person name="Jahodarova E."/>
            <person name="Rychlik I."/>
        </authorList>
    </citation>
    <scope>NUCLEOTIDE SEQUENCE</scope>
    <source>
        <strain evidence="1">An836</strain>
    </source>
</reference>
<proteinExistence type="predicted"/>
<reference evidence="1" key="2">
    <citation type="journal article" date="2021" name="Sci. Rep.">
        <title>The distribution of antibiotic resistance genes in chicken gut microbiota commensals.</title>
        <authorList>
            <person name="Juricova H."/>
            <person name="Matiasovicova J."/>
            <person name="Kubasova T."/>
            <person name="Cejkova D."/>
            <person name="Rychlik I."/>
        </authorList>
    </citation>
    <scope>NUCLEOTIDE SEQUENCE</scope>
    <source>
        <strain evidence="1">An836</strain>
    </source>
</reference>
<protein>
    <submittedName>
        <fullName evidence="1">Uncharacterized protein</fullName>
    </submittedName>
</protein>